<evidence type="ECO:0000259" key="1">
    <source>
        <dbReference type="PROSITE" id="PS51112"/>
    </source>
</evidence>
<dbReference type="AlphaFoldDB" id="A0A6I6F1A3"/>
<protein>
    <submittedName>
        <fullName evidence="2">AmmeMemoRadiSam system protein A</fullName>
    </submittedName>
</protein>
<evidence type="ECO:0000313" key="2">
    <source>
        <dbReference type="EMBL" id="QGU96291.1"/>
    </source>
</evidence>
<dbReference type="GO" id="GO:0016702">
    <property type="term" value="F:oxidoreductase activity, acting on single donors with incorporation of molecular oxygen, incorporation of two atoms of oxygen"/>
    <property type="evidence" value="ECO:0007669"/>
    <property type="project" value="UniProtKB-ARBA"/>
</dbReference>
<accession>A0A6I6F1A3</accession>
<reference evidence="2 3" key="1">
    <citation type="submission" date="2019-12" db="EMBL/GenBank/DDBJ databases">
        <title>Genome sequenceing of Clostridium bovifaecis.</title>
        <authorList>
            <person name="Yao Y."/>
        </authorList>
    </citation>
    <scope>NUCLEOTIDE SEQUENCE [LARGE SCALE GENOMIC DNA]</scope>
    <source>
        <strain evidence="2 3">BXX</strain>
    </source>
</reference>
<name>A0A6I6F1A3_9CLOT</name>
<dbReference type="InterPro" id="IPR004183">
    <property type="entry name" value="Xdiol_dOase_suB"/>
</dbReference>
<sequence>MGKILGHYIMPHPPIIIKEVGKGEENKALSTVRACEEVGEEISKLKPDTIIVITPHGPLFRDALSISTLQEVTGDLASFNAPEVKFSFDVNLMLTEKIRKKAYGEGIMTVPIDEKASMQYGVSPELDHGSMIPLYFINNHYKGYKMVHITYGLLSKVDLYRFGMVIKEAVEESNINVAVIASGDLSHRLSNESPYGLNEHGEVFDKESIKLLEKGDILGLFDIDREIIKSAGECGLRSFYILSGTMDGYEVKGELLSYEGPFGIGYGVMKFYTRESKERELLNKIIETKQKEIERVRECEDVYAKLARASLEYHVKTGEYIDVPILHEKMLTERNGVFVSIKKEGELRGCIGTIFPTTDCVAKEIIKNSVEAGERDPRFSPVEEEELAELEYSVDILMTPIKATKEELDPKKYGVIVKKDSRTGLLLPNLEGVDTIEEQLSIALDKADIDKSEDYEIERFEVIRRGSKC</sequence>
<dbReference type="InterPro" id="IPR002733">
    <property type="entry name" value="AMMECR1_domain"/>
</dbReference>
<dbReference type="Pfam" id="PF02900">
    <property type="entry name" value="LigB"/>
    <property type="match status" value="1"/>
</dbReference>
<dbReference type="SUPFAM" id="SSF143447">
    <property type="entry name" value="AMMECR1-like"/>
    <property type="match status" value="1"/>
</dbReference>
<dbReference type="Gene3D" id="3.40.830.10">
    <property type="entry name" value="LigB-like"/>
    <property type="match status" value="1"/>
</dbReference>
<evidence type="ECO:0000313" key="3">
    <source>
        <dbReference type="Proteomes" id="UP000422764"/>
    </source>
</evidence>
<proteinExistence type="predicted"/>
<dbReference type="PANTHER" id="PTHR13016:SF0">
    <property type="entry name" value="AMME SYNDROME CANDIDATE GENE 1 PROTEIN"/>
    <property type="match status" value="1"/>
</dbReference>
<dbReference type="InterPro" id="IPR027623">
    <property type="entry name" value="AmmeMemoSam_A"/>
</dbReference>
<dbReference type="GO" id="GO:0008198">
    <property type="term" value="F:ferrous iron binding"/>
    <property type="evidence" value="ECO:0007669"/>
    <property type="project" value="InterPro"/>
</dbReference>
<dbReference type="EMBL" id="CP046522">
    <property type="protein sequence ID" value="QGU96291.1"/>
    <property type="molecule type" value="Genomic_DNA"/>
</dbReference>
<dbReference type="SUPFAM" id="SSF53213">
    <property type="entry name" value="LigB-like"/>
    <property type="match status" value="1"/>
</dbReference>
<dbReference type="PROSITE" id="PS51112">
    <property type="entry name" value="AMMECR1"/>
    <property type="match status" value="1"/>
</dbReference>
<dbReference type="Pfam" id="PF01871">
    <property type="entry name" value="AMMECR1"/>
    <property type="match status" value="1"/>
</dbReference>
<organism evidence="2 3">
    <name type="scientific">Clostridium bovifaecis</name>
    <dbReference type="NCBI Taxonomy" id="2184719"/>
    <lineage>
        <taxon>Bacteria</taxon>
        <taxon>Bacillati</taxon>
        <taxon>Bacillota</taxon>
        <taxon>Clostridia</taxon>
        <taxon>Eubacteriales</taxon>
        <taxon>Clostridiaceae</taxon>
        <taxon>Clostridium</taxon>
    </lineage>
</organism>
<dbReference type="NCBIfam" id="TIGR04335">
    <property type="entry name" value="AmmeMemoSam_A"/>
    <property type="match status" value="1"/>
</dbReference>
<dbReference type="Proteomes" id="UP000422764">
    <property type="component" value="Chromosome"/>
</dbReference>
<dbReference type="InterPro" id="IPR027485">
    <property type="entry name" value="AMMECR1_N"/>
</dbReference>
<feature type="domain" description="AMMECR1" evidence="1">
    <location>
        <begin position="298"/>
        <end position="469"/>
    </location>
</feature>
<dbReference type="CDD" id="cd07951">
    <property type="entry name" value="ED_3B_N_AMMECR1"/>
    <property type="match status" value="1"/>
</dbReference>
<dbReference type="InterPro" id="IPR023473">
    <property type="entry name" value="AMMECR1"/>
</dbReference>
<keyword evidence="3" id="KW-1185">Reference proteome</keyword>
<dbReference type="InterPro" id="IPR036071">
    <property type="entry name" value="AMMECR1_dom_sf"/>
</dbReference>
<gene>
    <name evidence="2" type="primary">amrA</name>
    <name evidence="2" type="ORF">GOM49_15370</name>
</gene>
<dbReference type="Gene3D" id="3.30.700.20">
    <property type="entry name" value="Hypothetical protein ph0010, domain 1"/>
    <property type="match status" value="1"/>
</dbReference>
<dbReference type="PANTHER" id="PTHR13016">
    <property type="entry name" value="AMMECR1 HOMOLOG"/>
    <property type="match status" value="1"/>
</dbReference>